<protein>
    <recommendedName>
        <fullName evidence="3">Mersacidin/lichenicidin family type 2 lantibiotic</fullName>
    </recommendedName>
</protein>
<gene>
    <name evidence="1" type="ORF">M4V62_43190</name>
</gene>
<accession>A0ABY4Q6X9</accession>
<keyword evidence="1" id="KW-0614">Plasmid</keyword>
<evidence type="ECO:0000313" key="1">
    <source>
        <dbReference type="EMBL" id="UQT61943.1"/>
    </source>
</evidence>
<proteinExistence type="predicted"/>
<evidence type="ECO:0008006" key="3">
    <source>
        <dbReference type="Google" id="ProtNLM"/>
    </source>
</evidence>
<keyword evidence="2" id="KW-1185">Reference proteome</keyword>
<organism evidence="1 2">
    <name type="scientific">Streptomyces durmitorensis</name>
    <dbReference type="NCBI Taxonomy" id="319947"/>
    <lineage>
        <taxon>Bacteria</taxon>
        <taxon>Bacillati</taxon>
        <taxon>Actinomycetota</taxon>
        <taxon>Actinomycetes</taxon>
        <taxon>Kitasatosporales</taxon>
        <taxon>Streptomycetaceae</taxon>
        <taxon>Streptomyces</taxon>
    </lineage>
</organism>
<dbReference type="EMBL" id="CP097290">
    <property type="protein sequence ID" value="UQT61943.1"/>
    <property type="molecule type" value="Genomic_DNA"/>
</dbReference>
<evidence type="ECO:0000313" key="2">
    <source>
        <dbReference type="Proteomes" id="UP000829992"/>
    </source>
</evidence>
<dbReference type="Proteomes" id="UP000829992">
    <property type="component" value="Plasmid p1"/>
</dbReference>
<geneLocation type="plasmid" evidence="1 2">
    <name>p1</name>
</geneLocation>
<name>A0ABY4Q6X9_9ACTN</name>
<dbReference type="RefSeq" id="WP_249593249.1">
    <property type="nucleotide sequence ID" value="NZ_BAAAQL010000079.1"/>
</dbReference>
<reference evidence="1 2" key="1">
    <citation type="submission" date="2022-05" db="EMBL/GenBank/DDBJ databases">
        <authorList>
            <person name="Zhou X."/>
            <person name="Li K."/>
            <person name="Man Y."/>
        </authorList>
    </citation>
    <scope>NUCLEOTIDE SEQUENCE [LARGE SCALE GENOMIC DNA]</scope>
    <source>
        <strain evidence="1 2">MS405</strain>
        <plasmid evidence="1 2">p1</plasmid>
    </source>
</reference>
<sequence>MDITTTVWQDATYQEGLTATPGHPAGAVDLTADLPTGDSVAASTLSTQPFFNCCG</sequence>